<dbReference type="Pfam" id="PF00176">
    <property type="entry name" value="SNF2-rel_dom"/>
    <property type="match status" value="1"/>
</dbReference>
<evidence type="ECO:0000256" key="8">
    <source>
        <dbReference type="ARBA" id="ARBA00029956"/>
    </source>
</evidence>
<evidence type="ECO:0000313" key="12">
    <source>
        <dbReference type="EMBL" id="CAB3401755.1"/>
    </source>
</evidence>
<dbReference type="PANTHER" id="PTHR45629:SF7">
    <property type="entry name" value="DNA EXCISION REPAIR PROTEIN ERCC-6-RELATED"/>
    <property type="match status" value="1"/>
</dbReference>
<evidence type="ECO:0000256" key="5">
    <source>
        <dbReference type="ARBA" id="ARBA00022801"/>
    </source>
</evidence>
<dbReference type="InterPro" id="IPR049730">
    <property type="entry name" value="SNF2/RAD54-like_C"/>
</dbReference>
<dbReference type="Pfam" id="PF00271">
    <property type="entry name" value="Helicase_C"/>
    <property type="match status" value="1"/>
</dbReference>
<dbReference type="Proteomes" id="UP000494206">
    <property type="component" value="Unassembled WGS sequence"/>
</dbReference>
<evidence type="ECO:0000256" key="1">
    <source>
        <dbReference type="ARBA" id="ARBA00011467"/>
    </source>
</evidence>
<dbReference type="InterPro" id="IPR001650">
    <property type="entry name" value="Helicase_C-like"/>
</dbReference>
<dbReference type="GO" id="GO:0008094">
    <property type="term" value="F:ATP-dependent activity, acting on DNA"/>
    <property type="evidence" value="ECO:0007669"/>
    <property type="project" value="TreeGrafter"/>
</dbReference>
<dbReference type="GO" id="GO:0006283">
    <property type="term" value="P:transcription-coupled nucleotide-excision repair"/>
    <property type="evidence" value="ECO:0007669"/>
    <property type="project" value="TreeGrafter"/>
</dbReference>
<keyword evidence="5" id="KW-0378">Hydrolase</keyword>
<dbReference type="GO" id="GO:0005524">
    <property type="term" value="F:ATP binding"/>
    <property type="evidence" value="ECO:0007669"/>
    <property type="project" value="InterPro"/>
</dbReference>
<evidence type="ECO:0000259" key="11">
    <source>
        <dbReference type="PROSITE" id="PS51194"/>
    </source>
</evidence>
<dbReference type="SMART" id="SM00490">
    <property type="entry name" value="HELICc"/>
    <property type="match status" value="1"/>
</dbReference>
<dbReference type="InterPro" id="IPR000330">
    <property type="entry name" value="SNF2_N"/>
</dbReference>
<dbReference type="Gene3D" id="3.40.50.300">
    <property type="entry name" value="P-loop containing nucleotide triphosphate hydrolases"/>
    <property type="match status" value="1"/>
</dbReference>
<dbReference type="CDD" id="cd18793">
    <property type="entry name" value="SF2_C_SNF"/>
    <property type="match status" value="1"/>
</dbReference>
<dbReference type="AlphaFoldDB" id="A0A8S1EII6"/>
<feature type="domain" description="Helicase ATP-binding" evidence="10">
    <location>
        <begin position="106"/>
        <end position="285"/>
    </location>
</feature>
<comment type="function">
    <text evidence="7">Involved in mitotic DNA repair and meiotic recombination. Functions in the recombinational DNA repair pathway. Essential for interhomolog gene conversion (GC), but may have a less important role in intersister GC than spn-A/Rad51. In the presence of DNA, spn-A/Rad51 enhances the ATPase activity of okr/Rad54.</text>
</comment>
<evidence type="ECO:0000256" key="3">
    <source>
        <dbReference type="ARBA" id="ARBA00022618"/>
    </source>
</evidence>
<dbReference type="PROSITE" id="PS51194">
    <property type="entry name" value="HELICASE_CTER"/>
    <property type="match status" value="1"/>
</dbReference>
<dbReference type="SMART" id="SM00487">
    <property type="entry name" value="DEXDc"/>
    <property type="match status" value="1"/>
</dbReference>
<evidence type="ECO:0000313" key="13">
    <source>
        <dbReference type="Proteomes" id="UP000494206"/>
    </source>
</evidence>
<dbReference type="InterPro" id="IPR014001">
    <property type="entry name" value="Helicase_ATP-bd"/>
</dbReference>
<dbReference type="PANTHER" id="PTHR45629">
    <property type="entry name" value="SNF2/RAD54 FAMILY MEMBER"/>
    <property type="match status" value="1"/>
</dbReference>
<evidence type="ECO:0000256" key="6">
    <source>
        <dbReference type="ARBA" id="ARBA00023306"/>
    </source>
</evidence>
<keyword evidence="13" id="KW-1185">Reference proteome</keyword>
<dbReference type="PROSITE" id="PS51192">
    <property type="entry name" value="HELICASE_ATP_BIND_1"/>
    <property type="match status" value="1"/>
</dbReference>
<dbReference type="InterPro" id="IPR050496">
    <property type="entry name" value="SNF2_RAD54_helicase_repair"/>
</dbReference>
<name>A0A8S1EII6_9PELO</name>
<feature type="domain" description="Helicase C-terminal" evidence="11">
    <location>
        <begin position="440"/>
        <end position="600"/>
    </location>
</feature>
<dbReference type="Gene3D" id="3.40.50.10810">
    <property type="entry name" value="Tandem AAA-ATPase domain"/>
    <property type="match status" value="1"/>
</dbReference>
<evidence type="ECO:0000259" key="10">
    <source>
        <dbReference type="PROSITE" id="PS51192"/>
    </source>
</evidence>
<proteinExistence type="predicted"/>
<dbReference type="InterPro" id="IPR038718">
    <property type="entry name" value="SNF2-like_sf"/>
</dbReference>
<accession>A0A8S1EII6</accession>
<dbReference type="InterPro" id="IPR027417">
    <property type="entry name" value="P-loop_NTPase"/>
</dbReference>
<comment type="caution">
    <text evidence="12">The sequence shown here is derived from an EMBL/GenBank/DDBJ whole genome shotgun (WGS) entry which is preliminary data.</text>
</comment>
<sequence length="818" mass="93899">MILFIFRDDLEGIYEQNEAGPSQQFDEYFEENDNDDDGNPSGSEYDPVDDEEFEEDDEIEEIPAKKSIRGDFDEELTTICDDSWQLDKITWKKLFAYQKDGVKWLLKKYDQGVGCILADEMGLGKTVQAIAMLKAIELSKKRMAALNGKGLNQALIVCPASLLNQWIKHFNEWYPRCRIVMLHNTSYHRIDVDDALLTISNSLNHPNGCVLLTTYKTYVANSSKINKFVWHAVILDEGHAIKCVSTKASEAIRGVATPHRVVLTGTPIQNNLYELWSLIEFVYPGKLGPLKAFHANIIKPIHDGSFLNASDAKKAIAHQCAIVLQHAVCPYILRRLKSDTNLALELPQKSEQVGDVENRDAKIRSFLFSLQMLFCKLTSRQRKLYENYVNSDEVTSILENRVDPLVGITKLAHLCNHPAIFEGDKKLKHANYKDSGKLIVLRKLLKRWHREGGNKVLLFTQKKTVIAIVERILEKLEMKFLTMSGETPVARRAKLVEQFEKDPHIFVFLLTTRVGGVGLNLVAANKIVIFDPDWNPTNDQQAKERAWRIGQHRDVAIYRLITSGTIEEKIYLRQIHKEALVMKVLEKKSRSGIINRESLAELFRLVPDGVGGTEVGMYVDGEIAPDCQIGDDRKSSKKTRKLKKDLENCIDKKALSNLFKDQMLTAIISHADAIKGEEIRLMHMTTARQYAQDAARFLLHVENRPSTCWKAEFDKDLKGRETTPSDEVFKKSDYFETVHRTLSRNDGSEELNERVKQAQTLRELFLRFDGKIEKEKIEKYFKPNQRTGLEYFFFNEVLHTLSRFNSKLNVYELKKKYF</sequence>
<gene>
    <name evidence="12" type="ORF">CBOVIS_LOCUS4457</name>
</gene>
<dbReference type="GO" id="GO:0051301">
    <property type="term" value="P:cell division"/>
    <property type="evidence" value="ECO:0007669"/>
    <property type="project" value="UniProtKB-KW"/>
</dbReference>
<dbReference type="SUPFAM" id="SSF52540">
    <property type="entry name" value="P-loop containing nucleoside triphosphate hydrolases"/>
    <property type="match status" value="2"/>
</dbReference>
<evidence type="ECO:0000256" key="7">
    <source>
        <dbReference type="ARBA" id="ARBA00024776"/>
    </source>
</evidence>
<keyword evidence="4" id="KW-0498">Mitosis</keyword>
<keyword evidence="6" id="KW-0131">Cell cycle</keyword>
<evidence type="ECO:0000256" key="2">
    <source>
        <dbReference type="ARBA" id="ARBA00015341"/>
    </source>
</evidence>
<protein>
    <recommendedName>
        <fullName evidence="2">DNA repair and recombination protein RAD54-like</fullName>
    </recommendedName>
    <alternativeName>
        <fullName evidence="8">Protein okra</fullName>
    </alternativeName>
</protein>
<dbReference type="GO" id="GO:0005634">
    <property type="term" value="C:nucleus"/>
    <property type="evidence" value="ECO:0007669"/>
    <property type="project" value="TreeGrafter"/>
</dbReference>
<dbReference type="OrthoDB" id="448448at2759"/>
<comment type="subunit">
    <text evidence="1">Interacts (via N-terminus) with spn-A/Rad51.</text>
</comment>
<evidence type="ECO:0000256" key="9">
    <source>
        <dbReference type="SAM" id="MobiDB-lite"/>
    </source>
</evidence>
<feature type="compositionally biased region" description="Acidic residues" evidence="9">
    <location>
        <begin position="27"/>
        <end position="38"/>
    </location>
</feature>
<organism evidence="12 13">
    <name type="scientific">Caenorhabditis bovis</name>
    <dbReference type="NCBI Taxonomy" id="2654633"/>
    <lineage>
        <taxon>Eukaryota</taxon>
        <taxon>Metazoa</taxon>
        <taxon>Ecdysozoa</taxon>
        <taxon>Nematoda</taxon>
        <taxon>Chromadorea</taxon>
        <taxon>Rhabditida</taxon>
        <taxon>Rhabditina</taxon>
        <taxon>Rhabditomorpha</taxon>
        <taxon>Rhabditoidea</taxon>
        <taxon>Rhabditidae</taxon>
        <taxon>Peloderinae</taxon>
        <taxon>Caenorhabditis</taxon>
    </lineage>
</organism>
<reference evidence="12 13" key="1">
    <citation type="submission" date="2020-04" db="EMBL/GenBank/DDBJ databases">
        <authorList>
            <person name="Laetsch R D."/>
            <person name="Stevens L."/>
            <person name="Kumar S."/>
            <person name="Blaxter L. M."/>
        </authorList>
    </citation>
    <scope>NUCLEOTIDE SEQUENCE [LARGE SCALE GENOMIC DNA]</scope>
</reference>
<keyword evidence="3" id="KW-0132">Cell division</keyword>
<dbReference type="EMBL" id="CADEPM010000003">
    <property type="protein sequence ID" value="CAB3401755.1"/>
    <property type="molecule type" value="Genomic_DNA"/>
</dbReference>
<evidence type="ECO:0000256" key="4">
    <source>
        <dbReference type="ARBA" id="ARBA00022776"/>
    </source>
</evidence>
<dbReference type="GO" id="GO:0016787">
    <property type="term" value="F:hydrolase activity"/>
    <property type="evidence" value="ECO:0007669"/>
    <property type="project" value="UniProtKB-KW"/>
</dbReference>
<feature type="compositionally biased region" description="Acidic residues" evidence="9">
    <location>
        <begin position="46"/>
        <end position="58"/>
    </location>
</feature>
<feature type="region of interest" description="Disordered" evidence="9">
    <location>
        <begin position="16"/>
        <end position="58"/>
    </location>
</feature>